<comment type="caution">
    <text evidence="1">The sequence shown here is derived from an EMBL/GenBank/DDBJ whole genome shotgun (WGS) entry which is preliminary data.</text>
</comment>
<organism evidence="1 2">
    <name type="scientific">Actinospica durhamensis</name>
    <dbReference type="NCBI Taxonomy" id="1508375"/>
    <lineage>
        <taxon>Bacteria</taxon>
        <taxon>Bacillati</taxon>
        <taxon>Actinomycetota</taxon>
        <taxon>Actinomycetes</taxon>
        <taxon>Catenulisporales</taxon>
        <taxon>Actinospicaceae</taxon>
        <taxon>Actinospica</taxon>
    </lineage>
</organism>
<dbReference type="Gene3D" id="3.90.1170.40">
    <property type="entry name" value="Molybdopterin biosynthesis MoaE subunit"/>
    <property type="match status" value="1"/>
</dbReference>
<accession>A0A941EQT4</accession>
<dbReference type="Proteomes" id="UP000675781">
    <property type="component" value="Unassembled WGS sequence"/>
</dbReference>
<dbReference type="InterPro" id="IPR003448">
    <property type="entry name" value="Mopterin_biosynth_MoaE"/>
</dbReference>
<proteinExistence type="predicted"/>
<keyword evidence="2" id="KW-1185">Reference proteome</keyword>
<reference evidence="1" key="1">
    <citation type="submission" date="2021-04" db="EMBL/GenBank/DDBJ databases">
        <title>Genome based classification of Actinospica acidithermotolerans sp. nov., an actinobacterium isolated from an Indonesian hot spring.</title>
        <authorList>
            <person name="Kusuma A.B."/>
            <person name="Putra K.E."/>
            <person name="Nafisah S."/>
            <person name="Loh J."/>
            <person name="Nouioui I."/>
            <person name="Goodfellow M."/>
        </authorList>
    </citation>
    <scope>NUCLEOTIDE SEQUENCE</scope>
    <source>
        <strain evidence="1">CSCA 57</strain>
    </source>
</reference>
<dbReference type="RefSeq" id="WP_212527946.1">
    <property type="nucleotide sequence ID" value="NZ_JAGSOG010000030.1"/>
</dbReference>
<dbReference type="Pfam" id="PF02391">
    <property type="entry name" value="MoaE"/>
    <property type="match status" value="1"/>
</dbReference>
<evidence type="ECO:0000313" key="2">
    <source>
        <dbReference type="Proteomes" id="UP000675781"/>
    </source>
</evidence>
<dbReference type="InterPro" id="IPR036563">
    <property type="entry name" value="MoaE_sf"/>
</dbReference>
<dbReference type="SUPFAM" id="SSF54690">
    <property type="entry name" value="Molybdopterin synthase subunit MoaE"/>
    <property type="match status" value="1"/>
</dbReference>
<protein>
    <submittedName>
        <fullName evidence="1">Molybdenum cofactor biosynthesis protein MoaE</fullName>
    </submittedName>
</protein>
<dbReference type="EMBL" id="JAGSOG010000030">
    <property type="protein sequence ID" value="MBR7833424.1"/>
    <property type="molecule type" value="Genomic_DNA"/>
</dbReference>
<gene>
    <name evidence="1" type="ORF">KDL01_09115</name>
</gene>
<name>A0A941EQT4_9ACTN</name>
<evidence type="ECO:0000313" key="1">
    <source>
        <dbReference type="EMBL" id="MBR7833424.1"/>
    </source>
</evidence>
<dbReference type="GO" id="GO:0006777">
    <property type="term" value="P:Mo-molybdopterin cofactor biosynthetic process"/>
    <property type="evidence" value="ECO:0007669"/>
    <property type="project" value="InterPro"/>
</dbReference>
<dbReference type="AlphaFoldDB" id="A0A941EQT4"/>
<sequence length="67" mass="7105">MTSRAGSVRTGPLAIGDAAIITSVATALRQAAFETCARVVEVIEAREPIWKHRHFADGASESVNCAH</sequence>